<feature type="transmembrane region" description="Helical" evidence="1">
    <location>
        <begin position="134"/>
        <end position="151"/>
    </location>
</feature>
<feature type="transmembrane region" description="Helical" evidence="1">
    <location>
        <begin position="301"/>
        <end position="326"/>
    </location>
</feature>
<sequence>MTFIPIAIYWIIALWGLFSRRPVLVYLFFLSLPFGSFAVVPPALTGGLTFVPTPMTAMLMVGRTFLDPTILMRAISSALDVRRLGLLTGFIVTALVSTVFMPRIFANRVMVIPVRGDVSTAAPLFPTTQNISQMAYLLISFATVIMFSQILKNARMQQTVLLALTWASALTVATGMLDFASQYLPVAPLLDPFRTATYALLVDVELTTGKRVVGLMPEASSFGSLCLSLLCLLYFMRRAIDHDRVRAFYAPVLCALLIAFAWLSTSSATYLGLAAFFAMAALEWIMRFLDSRYNLLRKRYLKAEFAAAALAVVAVAFIMLLHPAILENVSMMVDRMVFQKTETSSFEERNMWTYVSLNALVETWGLGVGIGGTRASNSAVAAISNVGVIGGIFYFGFIIQSLLRSAPPDDKRGQVLIVALRYAFVPTFLVGLLIGTTSDFGAFGAFRYGMLTAIGVTGLYHSSRMRQRRIAVSPESA</sequence>
<dbReference type="Proteomes" id="UP000588647">
    <property type="component" value="Unassembled WGS sequence"/>
</dbReference>
<feature type="transmembrane region" description="Helical" evidence="1">
    <location>
        <begin position="270"/>
        <end position="289"/>
    </location>
</feature>
<feature type="transmembrane region" description="Helical" evidence="1">
    <location>
        <begin position="163"/>
        <end position="184"/>
    </location>
</feature>
<feature type="transmembrane region" description="Helical" evidence="1">
    <location>
        <begin position="23"/>
        <end position="44"/>
    </location>
</feature>
<feature type="transmembrane region" description="Helical" evidence="1">
    <location>
        <begin position="415"/>
        <end position="434"/>
    </location>
</feature>
<name>A0A7W6HGX5_9HYPH</name>
<gene>
    <name evidence="2" type="ORF">GGR03_003896</name>
</gene>
<keyword evidence="1" id="KW-1133">Transmembrane helix</keyword>
<feature type="transmembrane region" description="Helical" evidence="1">
    <location>
        <begin position="50"/>
        <end position="72"/>
    </location>
</feature>
<proteinExistence type="predicted"/>
<keyword evidence="3" id="KW-1185">Reference proteome</keyword>
<protein>
    <recommendedName>
        <fullName evidence="4">O-antigen ligase-like membrane protein</fullName>
    </recommendedName>
</protein>
<feature type="transmembrane region" description="Helical" evidence="1">
    <location>
        <begin position="84"/>
        <end position="105"/>
    </location>
</feature>
<reference evidence="2 3" key="1">
    <citation type="submission" date="2020-08" db="EMBL/GenBank/DDBJ databases">
        <title>Genomic Encyclopedia of Type Strains, Phase IV (KMG-IV): sequencing the most valuable type-strain genomes for metagenomic binning, comparative biology and taxonomic classification.</title>
        <authorList>
            <person name="Goeker M."/>
        </authorList>
    </citation>
    <scope>NUCLEOTIDE SEQUENCE [LARGE SCALE GENOMIC DNA]</scope>
    <source>
        <strain evidence="2 3">DSM 103570</strain>
    </source>
</reference>
<dbReference type="AlphaFoldDB" id="A0A7W6HGX5"/>
<evidence type="ECO:0000256" key="1">
    <source>
        <dbReference type="SAM" id="Phobius"/>
    </source>
</evidence>
<organism evidence="2 3">
    <name type="scientific">Aurantimonas endophytica</name>
    <dbReference type="NCBI Taxonomy" id="1522175"/>
    <lineage>
        <taxon>Bacteria</taxon>
        <taxon>Pseudomonadati</taxon>
        <taxon>Pseudomonadota</taxon>
        <taxon>Alphaproteobacteria</taxon>
        <taxon>Hyphomicrobiales</taxon>
        <taxon>Aurantimonadaceae</taxon>
        <taxon>Aurantimonas</taxon>
    </lineage>
</organism>
<dbReference type="RefSeq" id="WP_183210371.1">
    <property type="nucleotide sequence ID" value="NZ_JAAAMM010000005.1"/>
</dbReference>
<comment type="caution">
    <text evidence="2">The sequence shown here is derived from an EMBL/GenBank/DDBJ whole genome shotgun (WGS) entry which is preliminary data.</text>
</comment>
<keyword evidence="1" id="KW-0812">Transmembrane</keyword>
<feature type="transmembrane region" description="Helical" evidence="1">
    <location>
        <begin position="379"/>
        <end position="403"/>
    </location>
</feature>
<evidence type="ECO:0000313" key="3">
    <source>
        <dbReference type="Proteomes" id="UP000588647"/>
    </source>
</evidence>
<evidence type="ECO:0000313" key="2">
    <source>
        <dbReference type="EMBL" id="MBB4004801.1"/>
    </source>
</evidence>
<dbReference type="EMBL" id="JACIEM010000005">
    <property type="protein sequence ID" value="MBB4004801.1"/>
    <property type="molecule type" value="Genomic_DNA"/>
</dbReference>
<evidence type="ECO:0008006" key="4">
    <source>
        <dbReference type="Google" id="ProtNLM"/>
    </source>
</evidence>
<keyword evidence="1" id="KW-0472">Membrane</keyword>
<accession>A0A7W6HGX5</accession>
<feature type="transmembrane region" description="Helical" evidence="1">
    <location>
        <begin position="440"/>
        <end position="460"/>
    </location>
</feature>
<feature type="transmembrane region" description="Helical" evidence="1">
    <location>
        <begin position="247"/>
        <end position="264"/>
    </location>
</feature>
<feature type="transmembrane region" description="Helical" evidence="1">
    <location>
        <begin position="219"/>
        <end position="235"/>
    </location>
</feature>